<evidence type="ECO:0000256" key="8">
    <source>
        <dbReference type="SAM" id="MobiDB-lite"/>
    </source>
</evidence>
<organism evidence="10 11">
    <name type="scientific">Pleomassaria siparia CBS 279.74</name>
    <dbReference type="NCBI Taxonomy" id="1314801"/>
    <lineage>
        <taxon>Eukaryota</taxon>
        <taxon>Fungi</taxon>
        <taxon>Dikarya</taxon>
        <taxon>Ascomycota</taxon>
        <taxon>Pezizomycotina</taxon>
        <taxon>Dothideomycetes</taxon>
        <taxon>Pleosporomycetidae</taxon>
        <taxon>Pleosporales</taxon>
        <taxon>Pleomassariaceae</taxon>
        <taxon>Pleomassaria</taxon>
    </lineage>
</organism>
<comment type="function">
    <text evidence="5">Decapping enzyme for NAD-capped RNAs: specifically hydrolyzes the nicotinamide adenine dinucleotide (NAD) cap from a subset of RNAs by removing the entire NAD moiety from the 5'-end of an NAD-capped RNA. The NAD-cap is present at the 5'-end of some RNAs and snoRNAs. In contrast to the canonical 5'-end N7 methylguanosine (m7G) cap, the NAD cap promotes mRNA decay. Also acts as a non-canonical decapping enzyme that removes the entire cap structure of m7G capped or incompletely capped RNAs. Has decapping activity toward incomplete 5'-end m7G cap mRNAs such as unmethylated 5'-end-capped RNA (cap0), while it has no activity toward 2'-O-ribose methylated m7G cap (cap1). Also possesses RNA 5'-pyrophosphohydrolase activity by hydrolyzing the 5'-end triphosphate to release pyrophosphates. Stimulates exoribonuclease activity of Rat1, allowing it to degrade RNAs with stable secondary structure more effectively.</text>
</comment>
<comment type="subcellular location">
    <subcellularLocation>
        <location evidence="7">Nucleus</location>
    </subcellularLocation>
</comment>
<dbReference type="OrthoDB" id="5853397at2759"/>
<evidence type="ECO:0000256" key="7">
    <source>
        <dbReference type="RuleBase" id="RU367113"/>
    </source>
</evidence>
<comment type="catalytic activity">
    <reaction evidence="3">
        <text>a 5'-end (N(7)-methyl 5'-triphosphoguanosine)-ribonucleoside-ribonucleotide in mRNA + H2O = a (N(7)-methyl 5'-triphosphoguanosine)-nucleoside + a 5'-end phospho-ribonucleoside in mRNA + H(+)</text>
        <dbReference type="Rhea" id="RHEA:66928"/>
        <dbReference type="Rhea" id="RHEA-COMP:15692"/>
        <dbReference type="Rhea" id="RHEA-COMP:17313"/>
        <dbReference type="ChEBI" id="CHEBI:15377"/>
        <dbReference type="ChEBI" id="CHEBI:15378"/>
        <dbReference type="ChEBI" id="CHEBI:138282"/>
        <dbReference type="ChEBI" id="CHEBI:172876"/>
        <dbReference type="ChEBI" id="CHEBI:172877"/>
    </reaction>
    <physiologicalReaction direction="left-to-right" evidence="3">
        <dbReference type="Rhea" id="RHEA:66929"/>
    </physiologicalReaction>
</comment>
<feature type="compositionally biased region" description="Pro residues" evidence="8">
    <location>
        <begin position="12"/>
        <end position="28"/>
    </location>
</feature>
<keyword evidence="7" id="KW-0378">Hydrolase</keyword>
<dbReference type="InterPro" id="IPR013961">
    <property type="entry name" value="RAI1"/>
</dbReference>
<feature type="compositionally biased region" description="Low complexity" evidence="8">
    <location>
        <begin position="208"/>
        <end position="217"/>
    </location>
</feature>
<dbReference type="GO" id="GO:0046872">
    <property type="term" value="F:metal ion binding"/>
    <property type="evidence" value="ECO:0007669"/>
    <property type="project" value="UniProtKB-KW"/>
</dbReference>
<dbReference type="GO" id="GO:0004518">
    <property type="term" value="F:nuclease activity"/>
    <property type="evidence" value="ECO:0007669"/>
    <property type="project" value="UniProtKB-KW"/>
</dbReference>
<dbReference type="EMBL" id="MU005764">
    <property type="protein sequence ID" value="KAF2715263.1"/>
    <property type="molecule type" value="Genomic_DNA"/>
</dbReference>
<evidence type="ECO:0000313" key="11">
    <source>
        <dbReference type="Proteomes" id="UP000799428"/>
    </source>
</evidence>
<dbReference type="GO" id="GO:0003723">
    <property type="term" value="F:RNA binding"/>
    <property type="evidence" value="ECO:0007669"/>
    <property type="project" value="UniProtKB-KW"/>
</dbReference>
<feature type="compositionally biased region" description="Low complexity" evidence="8">
    <location>
        <begin position="47"/>
        <end position="69"/>
    </location>
</feature>
<keyword evidence="7" id="KW-0694">RNA-binding</keyword>
<dbReference type="PANTHER" id="PTHR12395">
    <property type="entry name" value="DOM-3 RELATED"/>
    <property type="match status" value="1"/>
</dbReference>
<accession>A0A6G1KRM0</accession>
<gene>
    <name evidence="10" type="ORF">K504DRAFT_478476</name>
</gene>
<keyword evidence="7" id="KW-0539">Nucleus</keyword>
<dbReference type="EC" id="3.6.1.-" evidence="7"/>
<comment type="similarity">
    <text evidence="2 7">Belongs to the DXO/Dom3Z family.</text>
</comment>
<dbReference type="GO" id="GO:0000956">
    <property type="term" value="P:nuclear-transcribed mRNA catabolic process"/>
    <property type="evidence" value="ECO:0007669"/>
    <property type="project" value="TreeGrafter"/>
</dbReference>
<evidence type="ECO:0000313" key="10">
    <source>
        <dbReference type="EMBL" id="KAF2715263.1"/>
    </source>
</evidence>
<dbReference type="InterPro" id="IPR039039">
    <property type="entry name" value="RAI1-like_fam"/>
</dbReference>
<reference evidence="10" key="1">
    <citation type="journal article" date="2020" name="Stud. Mycol.">
        <title>101 Dothideomycetes genomes: a test case for predicting lifestyles and emergence of pathogens.</title>
        <authorList>
            <person name="Haridas S."/>
            <person name="Albert R."/>
            <person name="Binder M."/>
            <person name="Bloem J."/>
            <person name="Labutti K."/>
            <person name="Salamov A."/>
            <person name="Andreopoulos B."/>
            <person name="Baker S."/>
            <person name="Barry K."/>
            <person name="Bills G."/>
            <person name="Bluhm B."/>
            <person name="Cannon C."/>
            <person name="Castanera R."/>
            <person name="Culley D."/>
            <person name="Daum C."/>
            <person name="Ezra D."/>
            <person name="Gonzalez J."/>
            <person name="Henrissat B."/>
            <person name="Kuo A."/>
            <person name="Liang C."/>
            <person name="Lipzen A."/>
            <person name="Lutzoni F."/>
            <person name="Magnuson J."/>
            <person name="Mondo S."/>
            <person name="Nolan M."/>
            <person name="Ohm R."/>
            <person name="Pangilinan J."/>
            <person name="Park H.-J."/>
            <person name="Ramirez L."/>
            <person name="Alfaro M."/>
            <person name="Sun H."/>
            <person name="Tritt A."/>
            <person name="Yoshinaga Y."/>
            <person name="Zwiers L.-H."/>
            <person name="Turgeon B."/>
            <person name="Goodwin S."/>
            <person name="Spatafora J."/>
            <person name="Crous P."/>
            <person name="Grigoriev I."/>
        </authorList>
    </citation>
    <scope>NUCLEOTIDE SEQUENCE</scope>
    <source>
        <strain evidence="10">CBS 279.74</strain>
    </source>
</reference>
<evidence type="ECO:0000256" key="2">
    <source>
        <dbReference type="ARBA" id="ARBA00006562"/>
    </source>
</evidence>
<dbReference type="AlphaFoldDB" id="A0A6G1KRM0"/>
<evidence type="ECO:0000256" key="5">
    <source>
        <dbReference type="ARBA" id="ARBA00046211"/>
    </source>
</evidence>
<keyword evidence="7" id="KW-0547">Nucleotide-binding</keyword>
<evidence type="ECO:0000256" key="4">
    <source>
        <dbReference type="ARBA" id="ARBA00044692"/>
    </source>
</evidence>
<keyword evidence="11" id="KW-1185">Reference proteome</keyword>
<dbReference type="PANTHER" id="PTHR12395:SF9">
    <property type="entry name" value="DECAPPING AND EXORIBONUCLEASE PROTEIN"/>
    <property type="match status" value="1"/>
</dbReference>
<dbReference type="GO" id="GO:0005829">
    <property type="term" value="C:cytosol"/>
    <property type="evidence" value="ECO:0007669"/>
    <property type="project" value="TreeGrafter"/>
</dbReference>
<dbReference type="GO" id="GO:0005634">
    <property type="term" value="C:nucleus"/>
    <property type="evidence" value="ECO:0007669"/>
    <property type="project" value="UniProtKB-SubCell"/>
</dbReference>
<dbReference type="GO" id="GO:0034353">
    <property type="term" value="F:mRNA 5'-diphosphatase activity"/>
    <property type="evidence" value="ECO:0007669"/>
    <property type="project" value="TreeGrafter"/>
</dbReference>
<feature type="region of interest" description="Disordered" evidence="8">
    <location>
        <begin position="205"/>
        <end position="225"/>
    </location>
</feature>
<dbReference type="Proteomes" id="UP000799428">
    <property type="component" value="Unassembled WGS sequence"/>
</dbReference>
<dbReference type="GO" id="GO:0000166">
    <property type="term" value="F:nucleotide binding"/>
    <property type="evidence" value="ECO:0007669"/>
    <property type="project" value="UniProtKB-KW"/>
</dbReference>
<keyword evidence="7" id="KW-0479">Metal-binding</keyword>
<comment type="catalytic activity">
    <reaction evidence="4">
        <text>a 5'-end triphospho-ribonucleoside in mRNA + H2O = a 5'-end phospho-ribonucleoside in mRNA + diphosphate + H(+)</text>
        <dbReference type="Rhea" id="RHEA:78683"/>
        <dbReference type="Rhea" id="RHEA-COMP:15692"/>
        <dbReference type="Rhea" id="RHEA-COMP:17164"/>
        <dbReference type="ChEBI" id="CHEBI:15377"/>
        <dbReference type="ChEBI" id="CHEBI:15378"/>
        <dbReference type="ChEBI" id="CHEBI:33019"/>
        <dbReference type="ChEBI" id="CHEBI:138282"/>
        <dbReference type="ChEBI" id="CHEBI:167618"/>
    </reaction>
    <physiologicalReaction direction="left-to-right" evidence="4">
        <dbReference type="Rhea" id="RHEA:78684"/>
    </physiologicalReaction>
</comment>
<sequence>MSQPSDRTSSNPPHPSSLPPKPTAPMPGSPNSNTPSPPRKRPRTHAPNSRPTTSEPTPSASSISHSTPTLFPIQPHHRFQGSSARIKRPIEVAHFSYDDNHEYLEDESGINYYHPPHIGADLKDGFETFRHYEDKEDPHLDSLLKTLMLKEKRGETRVQADFVTWRGMMTKILTAPFDFFAQFDMYATLHEGTIYIEEDFAAKAADRSSQSSQQPPSRNQYYTPNPNQPTYEMMTFWGYKFEVLSLLPNPPLETPQSVIAARPQAPVSNYAQHCSIVRTAFGDSSLILGGEVDGLWGPKPTDPDAPIPWIELKTSEELPYNRSKHDVLKFERKLLKFWAQSFLLGVGKVIVGFRSKAGILRAVEVYETGQIPGMVRRGTQCWDGNTCINFASALLSHLKETITDEGVYRITLRKKGGAVEVQKVQEKGTGAILSEEFLEWRAKGKAGAEKDENKVVSENLPAGGVSVAAT</sequence>
<proteinExistence type="inferred from homology"/>
<feature type="region of interest" description="Disordered" evidence="8">
    <location>
        <begin position="1"/>
        <end position="84"/>
    </location>
</feature>
<keyword evidence="7" id="KW-0540">Nuclease</keyword>
<dbReference type="Pfam" id="PF08652">
    <property type="entry name" value="RAI1"/>
    <property type="match status" value="1"/>
</dbReference>
<protein>
    <recommendedName>
        <fullName evidence="7">Decapping nuclease</fullName>
        <ecNumber evidence="7">3.6.1.-</ecNumber>
    </recommendedName>
</protein>
<dbReference type="GO" id="GO:0110155">
    <property type="term" value="P:NAD-cap decapping"/>
    <property type="evidence" value="ECO:0007669"/>
    <property type="project" value="TreeGrafter"/>
</dbReference>
<comment type="catalytic activity">
    <reaction evidence="6">
        <text>a 5'-end NAD(+)-phospho-ribonucleoside in mRNA + H2O = a 5'-end phospho-ribonucleoside in mRNA + NAD(+) + H(+)</text>
        <dbReference type="Rhea" id="RHEA:60880"/>
        <dbReference type="Rhea" id="RHEA-COMP:15692"/>
        <dbReference type="Rhea" id="RHEA-COMP:15698"/>
        <dbReference type="ChEBI" id="CHEBI:15377"/>
        <dbReference type="ChEBI" id="CHEBI:15378"/>
        <dbReference type="ChEBI" id="CHEBI:57540"/>
        <dbReference type="ChEBI" id="CHEBI:138282"/>
        <dbReference type="ChEBI" id="CHEBI:144029"/>
    </reaction>
    <physiologicalReaction direction="left-to-right" evidence="6">
        <dbReference type="Rhea" id="RHEA:60881"/>
    </physiologicalReaction>
</comment>
<evidence type="ECO:0000256" key="3">
    <source>
        <dbReference type="ARBA" id="ARBA00044676"/>
    </source>
</evidence>
<evidence type="ECO:0000259" key="9">
    <source>
        <dbReference type="Pfam" id="PF08652"/>
    </source>
</evidence>
<evidence type="ECO:0000256" key="1">
    <source>
        <dbReference type="ARBA" id="ARBA00001968"/>
    </source>
</evidence>
<name>A0A6G1KRM0_9PLEO</name>
<feature type="domain" description="RAI1-like" evidence="9">
    <location>
        <begin position="87"/>
        <end position="437"/>
    </location>
</feature>
<evidence type="ECO:0000256" key="6">
    <source>
        <dbReference type="ARBA" id="ARBA00048124"/>
    </source>
</evidence>
<comment type="cofactor">
    <cofactor evidence="1 7">
        <name>a divalent metal cation</name>
        <dbReference type="ChEBI" id="CHEBI:60240"/>
    </cofactor>
</comment>